<evidence type="ECO:0000259" key="1">
    <source>
        <dbReference type="Pfam" id="PF20167"/>
    </source>
</evidence>
<dbReference type="Proteomes" id="UP000265520">
    <property type="component" value="Unassembled WGS sequence"/>
</dbReference>
<comment type="caution">
    <text evidence="2">The sequence shown here is derived from an EMBL/GenBank/DDBJ whole genome shotgun (WGS) entry which is preliminary data.</text>
</comment>
<name>A0A392PUN7_9FABA</name>
<dbReference type="EMBL" id="LXQA010096206">
    <property type="protein sequence ID" value="MCI15377.1"/>
    <property type="molecule type" value="Genomic_DNA"/>
</dbReference>
<feature type="non-terminal residue" evidence="2">
    <location>
        <position position="234"/>
    </location>
</feature>
<sequence length="234" mass="26598">SEASVSRWKFVYNRRLALERELGQEALDRKEVMDLIEEVGLTKAVWGIGDCYEKLVKEFLVNTSEDCDDPLSKEFRKVFVRGRCVEFSPTVINQYLERNEEPQAEAEVSDNDVCKAITANHIKQWPRKGKLSSSKLTMKYAVLNRIGAVNWVPTNHSSDIAIGLAKFIYIVGTKTKFDFGTYIFEQTLKHAKSLAIKMPIVFPTLLCSIILDQHPGILISSDVAYKRESPLTLH</sequence>
<dbReference type="InterPro" id="IPR046796">
    <property type="entry name" value="Transposase_32_dom"/>
</dbReference>
<organism evidence="2 3">
    <name type="scientific">Trifolium medium</name>
    <dbReference type="NCBI Taxonomy" id="97028"/>
    <lineage>
        <taxon>Eukaryota</taxon>
        <taxon>Viridiplantae</taxon>
        <taxon>Streptophyta</taxon>
        <taxon>Embryophyta</taxon>
        <taxon>Tracheophyta</taxon>
        <taxon>Spermatophyta</taxon>
        <taxon>Magnoliopsida</taxon>
        <taxon>eudicotyledons</taxon>
        <taxon>Gunneridae</taxon>
        <taxon>Pentapetalae</taxon>
        <taxon>rosids</taxon>
        <taxon>fabids</taxon>
        <taxon>Fabales</taxon>
        <taxon>Fabaceae</taxon>
        <taxon>Papilionoideae</taxon>
        <taxon>50 kb inversion clade</taxon>
        <taxon>NPAAA clade</taxon>
        <taxon>Hologalegina</taxon>
        <taxon>IRL clade</taxon>
        <taxon>Trifolieae</taxon>
        <taxon>Trifolium</taxon>
    </lineage>
</organism>
<evidence type="ECO:0000313" key="3">
    <source>
        <dbReference type="Proteomes" id="UP000265520"/>
    </source>
</evidence>
<feature type="non-terminal residue" evidence="2">
    <location>
        <position position="1"/>
    </location>
</feature>
<dbReference type="Pfam" id="PF20167">
    <property type="entry name" value="Transposase_32"/>
    <property type="match status" value="1"/>
</dbReference>
<proteinExistence type="predicted"/>
<feature type="domain" description="Putative plant transposon protein" evidence="1">
    <location>
        <begin position="49"/>
        <end position="206"/>
    </location>
</feature>
<keyword evidence="3" id="KW-1185">Reference proteome</keyword>
<dbReference type="AlphaFoldDB" id="A0A392PUN7"/>
<protein>
    <submittedName>
        <fullName evidence="2">Envelope-like protein</fullName>
    </submittedName>
</protein>
<reference evidence="2 3" key="1">
    <citation type="journal article" date="2018" name="Front. Plant Sci.">
        <title>Red Clover (Trifolium pratense) and Zigzag Clover (T. medium) - A Picture of Genomic Similarities and Differences.</title>
        <authorList>
            <person name="Dluhosova J."/>
            <person name="Istvanek J."/>
            <person name="Nedelnik J."/>
            <person name="Repkova J."/>
        </authorList>
    </citation>
    <scope>NUCLEOTIDE SEQUENCE [LARGE SCALE GENOMIC DNA]</scope>
    <source>
        <strain evidence="3">cv. 10/8</strain>
        <tissue evidence="2">Leaf</tissue>
    </source>
</reference>
<evidence type="ECO:0000313" key="2">
    <source>
        <dbReference type="EMBL" id="MCI15377.1"/>
    </source>
</evidence>
<accession>A0A392PUN7</accession>